<organism evidence="6 7">
    <name type="scientific">Paraburkholderia silvatlantica</name>
    <dbReference type="NCBI Taxonomy" id="321895"/>
    <lineage>
        <taxon>Bacteria</taxon>
        <taxon>Pseudomonadati</taxon>
        <taxon>Pseudomonadota</taxon>
        <taxon>Betaproteobacteria</taxon>
        <taxon>Burkholderiales</taxon>
        <taxon>Burkholderiaceae</taxon>
        <taxon>Paraburkholderia</taxon>
    </lineage>
</organism>
<dbReference type="SUPFAM" id="SSF46785">
    <property type="entry name" value="Winged helix' DNA-binding domain"/>
    <property type="match status" value="1"/>
</dbReference>
<feature type="domain" description="HTH gntR-type" evidence="5">
    <location>
        <begin position="95"/>
        <end position="162"/>
    </location>
</feature>
<dbReference type="PANTHER" id="PTHR43537:SF41">
    <property type="entry name" value="TRANSCRIPTIONAL REGULATORY PROTEIN"/>
    <property type="match status" value="1"/>
</dbReference>
<dbReference type="Pfam" id="PF07729">
    <property type="entry name" value="FCD"/>
    <property type="match status" value="1"/>
</dbReference>
<reference evidence="6 7" key="1">
    <citation type="submission" date="2020-08" db="EMBL/GenBank/DDBJ databases">
        <title>Genomic Encyclopedia of Type Strains, Phase IV (KMG-V): Genome sequencing to study the core and pangenomes of soil and plant-associated prokaryotes.</title>
        <authorList>
            <person name="Whitman W."/>
        </authorList>
    </citation>
    <scope>NUCLEOTIDE SEQUENCE [LARGE SCALE GENOMIC DNA]</scope>
    <source>
        <strain evidence="6 7">SRMrh-85</strain>
    </source>
</reference>
<feature type="region of interest" description="Disordered" evidence="4">
    <location>
        <begin position="307"/>
        <end position="340"/>
    </location>
</feature>
<dbReference type="Gene3D" id="1.10.10.10">
    <property type="entry name" value="Winged helix-like DNA-binding domain superfamily/Winged helix DNA-binding domain"/>
    <property type="match status" value="1"/>
</dbReference>
<dbReference type="PANTHER" id="PTHR43537">
    <property type="entry name" value="TRANSCRIPTIONAL REGULATOR, GNTR FAMILY"/>
    <property type="match status" value="1"/>
</dbReference>
<feature type="region of interest" description="Disordered" evidence="4">
    <location>
        <begin position="15"/>
        <end position="40"/>
    </location>
</feature>
<dbReference type="Pfam" id="PF00392">
    <property type="entry name" value="GntR"/>
    <property type="match status" value="1"/>
</dbReference>
<keyword evidence="3" id="KW-0804">Transcription</keyword>
<sequence length="340" mass="36942">MIEFMMLLSPLMPRQPAQHDAHARRETRKCRPRQCRPSSGTPCQPPFFLPVYSETGVAVLRVFEAFALVVLYIIFDLMSDATNGFPLEGAAAPRTSTSRMIADALRSAIVEGKLAPDAPLRQDAIARHFSVSAIPVREALRQLASEGWAKIEVNKGASVASLSADEAREIYEIRSALESLALGLAIPNHTGATLRDVSALAAAAKRERDPSLYVARNEAFHMSLYAPAGRPQLMEMLTALHRRGERYLRLKFGFPEYKGESDSEHTEILAAVKRGDVPAAQKLVAEHLLGTGELIYRFLTERAALPAAATSAPSSAHTAAAKPRAASSRSRSRTADEASS</sequence>
<evidence type="ECO:0000259" key="5">
    <source>
        <dbReference type="PROSITE" id="PS50949"/>
    </source>
</evidence>
<name>A0ABR6FUC2_9BURK</name>
<dbReference type="InterPro" id="IPR036388">
    <property type="entry name" value="WH-like_DNA-bd_sf"/>
</dbReference>
<accession>A0ABR6FUC2</accession>
<evidence type="ECO:0000313" key="6">
    <source>
        <dbReference type="EMBL" id="MBB2930390.1"/>
    </source>
</evidence>
<evidence type="ECO:0000256" key="3">
    <source>
        <dbReference type="ARBA" id="ARBA00023163"/>
    </source>
</evidence>
<evidence type="ECO:0000256" key="1">
    <source>
        <dbReference type="ARBA" id="ARBA00023015"/>
    </source>
</evidence>
<feature type="compositionally biased region" description="Basic residues" evidence="4">
    <location>
        <begin position="25"/>
        <end position="34"/>
    </location>
</feature>
<dbReference type="InterPro" id="IPR036390">
    <property type="entry name" value="WH_DNA-bd_sf"/>
</dbReference>
<evidence type="ECO:0000313" key="7">
    <source>
        <dbReference type="Proteomes" id="UP000533533"/>
    </source>
</evidence>
<dbReference type="SUPFAM" id="SSF48008">
    <property type="entry name" value="GntR ligand-binding domain-like"/>
    <property type="match status" value="1"/>
</dbReference>
<dbReference type="SMART" id="SM00345">
    <property type="entry name" value="HTH_GNTR"/>
    <property type="match status" value="1"/>
</dbReference>
<gene>
    <name evidence="6" type="ORF">FHX59_004852</name>
</gene>
<proteinExistence type="predicted"/>
<dbReference type="Gene3D" id="1.20.120.530">
    <property type="entry name" value="GntR ligand-binding domain-like"/>
    <property type="match status" value="1"/>
</dbReference>
<dbReference type="EMBL" id="JACHVZ010000013">
    <property type="protein sequence ID" value="MBB2930390.1"/>
    <property type="molecule type" value="Genomic_DNA"/>
</dbReference>
<keyword evidence="2 6" id="KW-0238">DNA-binding</keyword>
<comment type="caution">
    <text evidence="6">The sequence shown here is derived from an EMBL/GenBank/DDBJ whole genome shotgun (WGS) entry which is preliminary data.</text>
</comment>
<dbReference type="Proteomes" id="UP000533533">
    <property type="component" value="Unassembled WGS sequence"/>
</dbReference>
<evidence type="ECO:0000256" key="4">
    <source>
        <dbReference type="SAM" id="MobiDB-lite"/>
    </source>
</evidence>
<dbReference type="InterPro" id="IPR011711">
    <property type="entry name" value="GntR_C"/>
</dbReference>
<dbReference type="InterPro" id="IPR000524">
    <property type="entry name" value="Tscrpt_reg_HTH_GntR"/>
</dbReference>
<dbReference type="PROSITE" id="PS50949">
    <property type="entry name" value="HTH_GNTR"/>
    <property type="match status" value="1"/>
</dbReference>
<feature type="compositionally biased region" description="Low complexity" evidence="4">
    <location>
        <begin position="307"/>
        <end position="329"/>
    </location>
</feature>
<dbReference type="InterPro" id="IPR008920">
    <property type="entry name" value="TF_FadR/GntR_C"/>
</dbReference>
<keyword evidence="7" id="KW-1185">Reference proteome</keyword>
<evidence type="ECO:0000256" key="2">
    <source>
        <dbReference type="ARBA" id="ARBA00023125"/>
    </source>
</evidence>
<dbReference type="GO" id="GO:0003677">
    <property type="term" value="F:DNA binding"/>
    <property type="evidence" value="ECO:0007669"/>
    <property type="project" value="UniProtKB-KW"/>
</dbReference>
<dbReference type="SMART" id="SM00895">
    <property type="entry name" value="FCD"/>
    <property type="match status" value="1"/>
</dbReference>
<protein>
    <submittedName>
        <fullName evidence="6">DNA-binding GntR family transcriptional regulator</fullName>
    </submittedName>
</protein>
<keyword evidence="1" id="KW-0805">Transcription regulation</keyword>